<dbReference type="STRING" id="33114.A0A2G2VSR6"/>
<dbReference type="PANTHER" id="PTHR32054">
    <property type="entry name" value="HEAVY CHAIN, PUTATIVE, EXPRESSED-RELATED-RELATED"/>
    <property type="match status" value="1"/>
</dbReference>
<reference evidence="3 4" key="1">
    <citation type="journal article" date="2017" name="Genome Biol.">
        <title>New reference genome sequences of hot pepper reveal the massive evolution of plant disease-resistance genes by retroduplication.</title>
        <authorList>
            <person name="Kim S."/>
            <person name="Park J."/>
            <person name="Yeom S.I."/>
            <person name="Kim Y.M."/>
            <person name="Seo E."/>
            <person name="Kim K.T."/>
            <person name="Kim M.S."/>
            <person name="Lee J.M."/>
            <person name="Cheong K."/>
            <person name="Shin H.S."/>
            <person name="Kim S.B."/>
            <person name="Han K."/>
            <person name="Lee J."/>
            <person name="Park M."/>
            <person name="Lee H.A."/>
            <person name="Lee H.Y."/>
            <person name="Lee Y."/>
            <person name="Oh S."/>
            <person name="Lee J.H."/>
            <person name="Choi E."/>
            <person name="Choi E."/>
            <person name="Lee S.E."/>
            <person name="Jeon J."/>
            <person name="Kim H."/>
            <person name="Choi G."/>
            <person name="Song H."/>
            <person name="Lee J."/>
            <person name="Lee S.C."/>
            <person name="Kwon J.K."/>
            <person name="Lee H.Y."/>
            <person name="Koo N."/>
            <person name="Hong Y."/>
            <person name="Kim R.W."/>
            <person name="Kang W.H."/>
            <person name="Huh J.H."/>
            <person name="Kang B.C."/>
            <person name="Yang T.J."/>
            <person name="Lee Y.H."/>
            <person name="Bennetzen J.L."/>
            <person name="Choi D."/>
        </authorList>
    </citation>
    <scope>NUCLEOTIDE SEQUENCE [LARGE SCALE GENOMIC DNA]</scope>
    <source>
        <strain evidence="4">cv. PBC81</strain>
    </source>
</reference>
<name>A0A2G2VSR6_CAPBA</name>
<protein>
    <submittedName>
        <fullName evidence="3">Uncharacterized protein</fullName>
    </submittedName>
</protein>
<dbReference type="PANTHER" id="PTHR32054:SF31">
    <property type="entry name" value="PROTEIN WEAK CHLOROPLAST MOVEMENT UNDER BLUE LIGHT 1"/>
    <property type="match status" value="1"/>
</dbReference>
<evidence type="ECO:0000256" key="2">
    <source>
        <dbReference type="ARBA" id="ARBA00023054"/>
    </source>
</evidence>
<dbReference type="GO" id="GO:0005829">
    <property type="term" value="C:cytosol"/>
    <property type="evidence" value="ECO:0007669"/>
    <property type="project" value="TreeGrafter"/>
</dbReference>
<proteinExistence type="inferred from homology"/>
<evidence type="ECO:0000256" key="1">
    <source>
        <dbReference type="ARBA" id="ARBA00005485"/>
    </source>
</evidence>
<gene>
    <name evidence="3" type="ORF">CQW23_23724</name>
</gene>
<dbReference type="Proteomes" id="UP000224567">
    <property type="component" value="Unassembled WGS sequence"/>
</dbReference>
<accession>A0A2G2VSR6</accession>
<evidence type="ECO:0000313" key="3">
    <source>
        <dbReference type="EMBL" id="PHT36024.1"/>
    </source>
</evidence>
<keyword evidence="2" id="KW-0175">Coiled coil</keyword>
<dbReference type="GO" id="GO:0009904">
    <property type="term" value="P:chloroplast accumulation movement"/>
    <property type="evidence" value="ECO:0007669"/>
    <property type="project" value="TreeGrafter"/>
</dbReference>
<reference evidence="4" key="2">
    <citation type="journal article" date="2017" name="J. Anim. Genet.">
        <title>Multiple reference genome sequences of hot pepper reveal the massive evolution of plant disease resistance genes by retroduplication.</title>
        <authorList>
            <person name="Kim S."/>
            <person name="Park J."/>
            <person name="Yeom S.-I."/>
            <person name="Kim Y.-M."/>
            <person name="Seo E."/>
            <person name="Kim K.-T."/>
            <person name="Kim M.-S."/>
            <person name="Lee J.M."/>
            <person name="Cheong K."/>
            <person name="Shin H.-S."/>
            <person name="Kim S.-B."/>
            <person name="Han K."/>
            <person name="Lee J."/>
            <person name="Park M."/>
            <person name="Lee H.-A."/>
            <person name="Lee H.-Y."/>
            <person name="Lee Y."/>
            <person name="Oh S."/>
            <person name="Lee J.H."/>
            <person name="Choi E."/>
            <person name="Choi E."/>
            <person name="Lee S.E."/>
            <person name="Jeon J."/>
            <person name="Kim H."/>
            <person name="Choi G."/>
            <person name="Song H."/>
            <person name="Lee J."/>
            <person name="Lee S.-C."/>
            <person name="Kwon J.-K."/>
            <person name="Lee H.-Y."/>
            <person name="Koo N."/>
            <person name="Hong Y."/>
            <person name="Kim R.W."/>
            <person name="Kang W.-H."/>
            <person name="Huh J.H."/>
            <person name="Kang B.-C."/>
            <person name="Yang T.-J."/>
            <person name="Lee Y.-H."/>
            <person name="Bennetzen J.L."/>
            <person name="Choi D."/>
        </authorList>
    </citation>
    <scope>NUCLEOTIDE SEQUENCE [LARGE SCALE GENOMIC DNA]</scope>
    <source>
        <strain evidence="4">cv. PBC81</strain>
    </source>
</reference>
<dbReference type="GO" id="GO:0009903">
    <property type="term" value="P:chloroplast avoidance movement"/>
    <property type="evidence" value="ECO:0007669"/>
    <property type="project" value="TreeGrafter"/>
</dbReference>
<dbReference type="InterPro" id="IPR008545">
    <property type="entry name" value="Web"/>
</dbReference>
<dbReference type="AlphaFoldDB" id="A0A2G2VSR6"/>
<comment type="similarity">
    <text evidence="1">Belongs to the WEB family.</text>
</comment>
<keyword evidence="4" id="KW-1185">Reference proteome</keyword>
<organism evidence="3 4">
    <name type="scientific">Capsicum baccatum</name>
    <name type="common">Peruvian pepper</name>
    <dbReference type="NCBI Taxonomy" id="33114"/>
    <lineage>
        <taxon>Eukaryota</taxon>
        <taxon>Viridiplantae</taxon>
        <taxon>Streptophyta</taxon>
        <taxon>Embryophyta</taxon>
        <taxon>Tracheophyta</taxon>
        <taxon>Spermatophyta</taxon>
        <taxon>Magnoliopsida</taxon>
        <taxon>eudicotyledons</taxon>
        <taxon>Gunneridae</taxon>
        <taxon>Pentapetalae</taxon>
        <taxon>asterids</taxon>
        <taxon>lamiids</taxon>
        <taxon>Solanales</taxon>
        <taxon>Solanaceae</taxon>
        <taxon>Solanoideae</taxon>
        <taxon>Capsiceae</taxon>
        <taxon>Capsicum</taxon>
    </lineage>
</organism>
<dbReference type="EMBL" id="MLFT02000010">
    <property type="protein sequence ID" value="PHT36024.1"/>
    <property type="molecule type" value="Genomic_DNA"/>
</dbReference>
<sequence length="74" mass="8526">MEWEIADDASITAKAYLEKVENLAVDLITPKEFLEAAHLKAKEHRVGASMAREQDTTNWEKELKDVKENLERLN</sequence>
<dbReference type="Pfam" id="PF05701">
    <property type="entry name" value="WEMBL"/>
    <property type="match status" value="1"/>
</dbReference>
<evidence type="ECO:0000313" key="4">
    <source>
        <dbReference type="Proteomes" id="UP000224567"/>
    </source>
</evidence>
<comment type="caution">
    <text evidence="3">The sequence shown here is derived from an EMBL/GenBank/DDBJ whole genome shotgun (WGS) entry which is preliminary data.</text>
</comment>